<evidence type="ECO:0000256" key="16">
    <source>
        <dbReference type="SAM" id="Phobius"/>
    </source>
</evidence>
<evidence type="ECO:0000256" key="9">
    <source>
        <dbReference type="ARBA" id="ARBA00023157"/>
    </source>
</evidence>
<keyword evidence="20" id="KW-1185">Reference proteome</keyword>
<organism evidence="19 20">
    <name type="scientific">Labeo rohita</name>
    <name type="common">Indian major carp</name>
    <name type="synonym">Cyprinus rohita</name>
    <dbReference type="NCBI Taxonomy" id="84645"/>
    <lineage>
        <taxon>Eukaryota</taxon>
        <taxon>Metazoa</taxon>
        <taxon>Chordata</taxon>
        <taxon>Craniata</taxon>
        <taxon>Vertebrata</taxon>
        <taxon>Euteleostomi</taxon>
        <taxon>Actinopterygii</taxon>
        <taxon>Neopterygii</taxon>
        <taxon>Teleostei</taxon>
        <taxon>Ostariophysi</taxon>
        <taxon>Cypriniformes</taxon>
        <taxon>Cyprinidae</taxon>
        <taxon>Labeoninae</taxon>
        <taxon>Labeonini</taxon>
        <taxon>Labeo</taxon>
    </lineage>
</organism>
<evidence type="ECO:0000256" key="6">
    <source>
        <dbReference type="ARBA" id="ARBA00022723"/>
    </source>
</evidence>
<evidence type="ECO:0000256" key="4">
    <source>
        <dbReference type="ARBA" id="ARBA00006026"/>
    </source>
</evidence>
<feature type="compositionally biased region" description="Polar residues" evidence="15">
    <location>
        <begin position="948"/>
        <end position="959"/>
    </location>
</feature>
<keyword evidence="16" id="KW-1133">Transmembrane helix</keyword>
<reference evidence="19 20" key="1">
    <citation type="submission" date="2022-01" db="EMBL/GenBank/DDBJ databases">
        <title>A high-quality chromosome-level genome assembly of rohu carp, Labeo rohita.</title>
        <authorList>
            <person name="Arick M.A. II"/>
            <person name="Hsu C.-Y."/>
            <person name="Magbanua Z."/>
            <person name="Pechanova O."/>
            <person name="Grover C."/>
            <person name="Miller E."/>
            <person name="Thrash A."/>
            <person name="Ezzel L."/>
            <person name="Alam S."/>
            <person name="Benzie J."/>
            <person name="Hamilton M."/>
            <person name="Karsi A."/>
            <person name="Lawrence M.L."/>
            <person name="Peterson D.G."/>
        </authorList>
    </citation>
    <scope>NUCLEOTIDE SEQUENCE [LARGE SCALE GENOMIC DNA]</scope>
    <source>
        <strain evidence="20">BAU-BD-2019</strain>
        <tissue evidence="19">Blood</tissue>
    </source>
</reference>
<dbReference type="PANTHER" id="PTHR10680">
    <property type="entry name" value="PEPTIDYL-GLYCINE ALPHA-AMIDATING MONOOXYGENASE"/>
    <property type="match status" value="1"/>
</dbReference>
<dbReference type="SUPFAM" id="SSF101898">
    <property type="entry name" value="NHL repeat"/>
    <property type="match status" value="1"/>
</dbReference>
<dbReference type="Gene3D" id="2.60.120.310">
    <property type="entry name" value="Copper type II, ascorbate-dependent monooxygenase, N-terminal domain"/>
    <property type="match status" value="1"/>
</dbReference>
<comment type="similarity">
    <text evidence="4">In the C-terminal section; belongs to the peptidyl-alpha-hydroxyglycine alpha-amidating lyase family.</text>
</comment>
<feature type="compositionally biased region" description="Polar residues" evidence="15">
    <location>
        <begin position="575"/>
        <end position="584"/>
    </location>
</feature>
<feature type="region of interest" description="Disordered" evidence="15">
    <location>
        <begin position="473"/>
        <end position="493"/>
    </location>
</feature>
<keyword evidence="8" id="KW-0677">Repeat</keyword>
<keyword evidence="10" id="KW-0325">Glycoprotein</keyword>
<evidence type="ECO:0000256" key="12">
    <source>
        <dbReference type="ARBA" id="ARBA00023268"/>
    </source>
</evidence>
<evidence type="ECO:0000256" key="13">
    <source>
        <dbReference type="ARBA" id="ARBA00048431"/>
    </source>
</evidence>
<dbReference type="Pfam" id="PF01082">
    <property type="entry name" value="Cu2_monooxygen"/>
    <property type="match status" value="1"/>
</dbReference>
<dbReference type="InterPro" id="IPR001258">
    <property type="entry name" value="NHL_repeat"/>
</dbReference>
<evidence type="ECO:0000256" key="7">
    <source>
        <dbReference type="ARBA" id="ARBA00022729"/>
    </source>
</evidence>
<feature type="domain" description="Copper type II ascorbate-dependent monooxygenase N-terminal" evidence="17">
    <location>
        <begin position="174"/>
        <end position="289"/>
    </location>
</feature>
<keyword evidence="16" id="KW-0812">Transmembrane</keyword>
<gene>
    <name evidence="19" type="ORF">H4Q32_022731</name>
</gene>
<evidence type="ECO:0000256" key="11">
    <source>
        <dbReference type="ARBA" id="ARBA00023239"/>
    </source>
</evidence>
<feature type="compositionally biased region" description="Acidic residues" evidence="15">
    <location>
        <begin position="1050"/>
        <end position="1063"/>
    </location>
</feature>
<keyword evidence="9" id="KW-1015">Disulfide bond</keyword>
<feature type="region of interest" description="Disordered" evidence="15">
    <location>
        <begin position="1039"/>
        <end position="1074"/>
    </location>
</feature>
<dbReference type="InterPro" id="IPR024548">
    <property type="entry name" value="Cu2_monoox_C"/>
</dbReference>
<dbReference type="InterPro" id="IPR036939">
    <property type="entry name" value="Cu2_ascorb_mOase_N_sf"/>
</dbReference>
<dbReference type="Gene3D" id="2.120.10.30">
    <property type="entry name" value="TolB, C-terminal domain"/>
    <property type="match status" value="1"/>
</dbReference>
<feature type="region of interest" description="Disordered" evidence="15">
    <location>
        <begin position="575"/>
        <end position="602"/>
    </location>
</feature>
<dbReference type="InterPro" id="IPR014784">
    <property type="entry name" value="Cu2_ascorb_mOase-like_C"/>
</dbReference>
<evidence type="ECO:0000313" key="20">
    <source>
        <dbReference type="Proteomes" id="UP000830375"/>
    </source>
</evidence>
<comment type="catalytic activity">
    <reaction evidence="1">
        <text>a [peptide]-C-terminal (2S)-2-hydroxyglycine = a [peptide]-C-terminal amide + glyoxylate</text>
        <dbReference type="Rhea" id="RHEA:20924"/>
        <dbReference type="Rhea" id="RHEA-COMP:13485"/>
        <dbReference type="Rhea" id="RHEA-COMP:15321"/>
        <dbReference type="ChEBI" id="CHEBI:36655"/>
        <dbReference type="ChEBI" id="CHEBI:137001"/>
        <dbReference type="ChEBI" id="CHEBI:142768"/>
        <dbReference type="EC" id="4.3.2.5"/>
    </reaction>
</comment>
<dbReference type="EMBL" id="JACTAM010000010">
    <property type="protein sequence ID" value="KAI2660120.1"/>
    <property type="molecule type" value="Genomic_DNA"/>
</dbReference>
<evidence type="ECO:0000259" key="18">
    <source>
        <dbReference type="Pfam" id="PF03712"/>
    </source>
</evidence>
<comment type="caution">
    <text evidence="19">The sequence shown here is derived from an EMBL/GenBank/DDBJ whole genome shotgun (WGS) entry which is preliminary data.</text>
</comment>
<evidence type="ECO:0000259" key="17">
    <source>
        <dbReference type="Pfam" id="PF01082"/>
    </source>
</evidence>
<evidence type="ECO:0000256" key="10">
    <source>
        <dbReference type="ARBA" id="ARBA00023180"/>
    </source>
</evidence>
<sequence>MRATGCCLNTDGSMRRERLMGNVTMAALKQQQFISHFLLCFRSLRGERVRDRLHVYFMNDGRDRLNKRGQQKERIGGAGDPEQPAVSLWRQGRIETHRLTFSSVVDRSSVRSKMGILGCGVLVFALFFQCHSRSVQNPMFRFKRFQDNAWSDPNDCSRTRQPFVLSNPYNFSLDIRIPGVIPTESDSYYCMAVPVPTSREAYIVDFVPHASMDTAHHMILYGCKTPYATQGYWDCGKEPGTCRDQPKIMYAWARNAPPTKLPKDVGFKVGGDTKINYFVLQIHYGDAKNFRDHHRDCSGLTLRMTSKPQPFIAGMYLMMSVNTVIPPGKKVTNADIACTYTSSPMYPFAFRTHTHSLGKVVSGYRVRNGQWTQIGRQSPLLPQAFYPATNSIDVKNGDILAARCVFTGEGRTTITHIGGTSNDEMCNFYIMYYMDNSHAVPYMNCGDDGSSELFQNIPSEASIPIPVSPDHMMSMKHESAPHKDSVELQEPKRDEEVLDQGDLYSLLSKLLGEREDVVHMHKYNPAEAARAQTRLMAEIDSIMQKKDLGWPRLGYKTKEDAILVRDRVHKFHQLESTVSPSRSKTVPARRPTAGAAQRDQQGAHLVEVSDWSEAELQLGQVSGLALNSNGDLIIFHRGDHKWGFNSFDFNGIYQQRDLGPIQQSTIVVVDPVKGKVLKASGRNMFYMPHGITTDKDDNYWVTDVALHQVFKLSSDGKDRQLLVLGEAFEPGSDKKHFCQPTDVAVDPVTGNVYVSDGYCNSRILKFSSEGKYISHWGAGSSDRKRRVSFLIPHSLAFLPDKRELCVADRDNGRIQCFMADTGEFVKEIKKEQFGGEVFAIAYSPAQGGLIYAVNGVRQDGQDGQVEPLQGFVINYSTKEILDSFSPETQKFKVPHDIVVTADGSVFVGDAASDSVIKFVQSEKAEHRSVKKGGIEVQEIEVAPVQKIQEPSQKQHQQPLTAPEAKETTKTAANQSAQGVSTAIITTLLLIPLVVVIAIGAFVRWKRGRMYSDDCQVKLEPSGSTGGILGKIRGYTRHGFDRLSTEGSDLEKDDEDGTDSENEEYSAPPPPMSSS</sequence>
<keyword evidence="6" id="KW-0479">Metal-binding</keyword>
<dbReference type="GO" id="GO:0004497">
    <property type="term" value="F:monooxygenase activity"/>
    <property type="evidence" value="ECO:0007669"/>
    <property type="project" value="UniProtKB-KW"/>
</dbReference>
<name>A0ABQ8MBX4_LABRO</name>
<dbReference type="Pfam" id="PF03712">
    <property type="entry name" value="Cu2_monoox_C"/>
    <property type="match status" value="1"/>
</dbReference>
<keyword evidence="16" id="KW-0472">Membrane</keyword>
<keyword evidence="12" id="KW-0511">Multifunctional enzyme</keyword>
<dbReference type="CDD" id="cd14958">
    <property type="entry name" value="NHL_PAL_like"/>
    <property type="match status" value="1"/>
</dbReference>
<evidence type="ECO:0000313" key="19">
    <source>
        <dbReference type="EMBL" id="KAI2660120.1"/>
    </source>
</evidence>
<keyword evidence="11" id="KW-0456">Lyase</keyword>
<evidence type="ECO:0000256" key="1">
    <source>
        <dbReference type="ARBA" id="ARBA00000686"/>
    </source>
</evidence>
<dbReference type="PROSITE" id="PS51125">
    <property type="entry name" value="NHL"/>
    <property type="match status" value="4"/>
</dbReference>
<dbReference type="InterPro" id="IPR000323">
    <property type="entry name" value="Cu2_ascorb_mOase_N"/>
</dbReference>
<feature type="repeat" description="NHL" evidence="14">
    <location>
        <begin position="674"/>
        <end position="715"/>
    </location>
</feature>
<comment type="catalytic activity">
    <reaction evidence="13">
        <text>a [peptide]-C-terminal glycine + 2 L-ascorbate + O2 = a [peptide]-C-terminal (2S)-2-hydroxyglycine + 2 monodehydro-L-ascorbate radical + H2O</text>
        <dbReference type="Rhea" id="RHEA:21452"/>
        <dbReference type="Rhea" id="RHEA-COMP:13486"/>
        <dbReference type="Rhea" id="RHEA-COMP:15321"/>
        <dbReference type="ChEBI" id="CHEBI:15377"/>
        <dbReference type="ChEBI" id="CHEBI:15379"/>
        <dbReference type="ChEBI" id="CHEBI:38290"/>
        <dbReference type="ChEBI" id="CHEBI:59513"/>
        <dbReference type="ChEBI" id="CHEBI:137000"/>
        <dbReference type="ChEBI" id="CHEBI:142768"/>
        <dbReference type="EC" id="1.14.17.3"/>
    </reaction>
</comment>
<comment type="similarity">
    <text evidence="5">In the N-terminal section; belongs to the copper type II ascorbate-dependent monooxygenase family.</text>
</comment>
<feature type="repeat" description="NHL" evidence="14">
    <location>
        <begin position="789"/>
        <end position="820"/>
    </location>
</feature>
<dbReference type="PANTHER" id="PTHR10680:SF14">
    <property type="entry name" value="PEPTIDYL-GLYCINE ALPHA-AMIDATING MONOOXYGENASE"/>
    <property type="match status" value="1"/>
</dbReference>
<evidence type="ECO:0000256" key="15">
    <source>
        <dbReference type="SAM" id="MobiDB-lite"/>
    </source>
</evidence>
<dbReference type="SUPFAM" id="SSF49742">
    <property type="entry name" value="PHM/PNGase F"/>
    <property type="match status" value="2"/>
</dbReference>
<evidence type="ECO:0000256" key="3">
    <source>
        <dbReference type="ARBA" id="ARBA00001973"/>
    </source>
</evidence>
<feature type="transmembrane region" description="Helical" evidence="16">
    <location>
        <begin position="982"/>
        <end position="1002"/>
    </location>
</feature>
<feature type="region of interest" description="Disordered" evidence="15">
    <location>
        <begin position="946"/>
        <end position="976"/>
    </location>
</feature>
<feature type="repeat" description="NHL" evidence="14">
    <location>
        <begin position="729"/>
        <end position="769"/>
    </location>
</feature>
<dbReference type="InterPro" id="IPR008977">
    <property type="entry name" value="PHM/PNGase_F_dom_sf"/>
</dbReference>
<dbReference type="Proteomes" id="UP000830375">
    <property type="component" value="Unassembled WGS sequence"/>
</dbReference>
<evidence type="ECO:0000256" key="14">
    <source>
        <dbReference type="PROSITE-ProRule" id="PRU00504"/>
    </source>
</evidence>
<keyword evidence="7" id="KW-0732">Signal</keyword>
<accession>A0ABQ8MBX4</accession>
<dbReference type="InterPro" id="IPR000720">
    <property type="entry name" value="PHM/PAL"/>
</dbReference>
<feature type="domain" description="Copper type II ascorbate-dependent monooxygenase C-terminal" evidence="18">
    <location>
        <begin position="312"/>
        <end position="457"/>
    </location>
</feature>
<evidence type="ECO:0000256" key="8">
    <source>
        <dbReference type="ARBA" id="ARBA00022737"/>
    </source>
</evidence>
<dbReference type="Pfam" id="PF01436">
    <property type="entry name" value="NHL"/>
    <property type="match status" value="2"/>
</dbReference>
<evidence type="ECO:0000256" key="2">
    <source>
        <dbReference type="ARBA" id="ARBA00001947"/>
    </source>
</evidence>
<keyword evidence="19" id="KW-0560">Oxidoreductase</keyword>
<dbReference type="PRINTS" id="PR00790">
    <property type="entry name" value="PAMONOXGNASE"/>
</dbReference>
<feature type="repeat" description="NHL" evidence="14">
    <location>
        <begin position="878"/>
        <end position="921"/>
    </location>
</feature>
<comment type="cofactor">
    <cofactor evidence="3">
        <name>Cu(2+)</name>
        <dbReference type="ChEBI" id="CHEBI:29036"/>
    </cofactor>
</comment>
<proteinExistence type="inferred from homology"/>
<keyword evidence="19" id="KW-0503">Monooxygenase</keyword>
<protein>
    <submittedName>
        <fullName evidence="19">Peptidylglycine alpha-amidating monooxygenase</fullName>
    </submittedName>
</protein>
<dbReference type="Gene3D" id="2.60.120.230">
    <property type="match status" value="1"/>
</dbReference>
<dbReference type="InterPro" id="IPR011042">
    <property type="entry name" value="6-blade_b-propeller_TolB-like"/>
</dbReference>
<evidence type="ECO:0000256" key="5">
    <source>
        <dbReference type="ARBA" id="ARBA00010263"/>
    </source>
</evidence>
<comment type="cofactor">
    <cofactor evidence="2">
        <name>Zn(2+)</name>
        <dbReference type="ChEBI" id="CHEBI:29105"/>
    </cofactor>
</comment>